<dbReference type="NCBIfam" id="TIGR00976">
    <property type="entry name" value="CocE_NonD"/>
    <property type="match status" value="1"/>
</dbReference>
<dbReference type="InterPro" id="IPR000383">
    <property type="entry name" value="Xaa-Pro-like_dom"/>
</dbReference>
<dbReference type="RefSeq" id="WP_155547598.1">
    <property type="nucleotide sequence ID" value="NZ_CABVGP010000003.1"/>
</dbReference>
<sequence length="553" mass="60772">MRSGKPLGPVQSFLGAAAGRQWRLPAKRNRVRVERNVPVRMRDGVTLLADHYIPVITEPVPTILVRCPYGRGLLYALLSAQLYAERGYHVLFQSTRGTFGSGGAFEPGVSEADDAHDTVAWLRTQDWFDGRLATAGGSYLGFTQWALATDPPPELKAMVVMIGVHDLADAAYQQGPLDLFNMLSWADLLSHQETTGPVTGLIRMVRAEHRLRGALNRLPLRGAMDDLGGKGAPWYDDWIDHPDVHDPYWERFRVTEALTRTTVPTLLIGGWHDYFLNQTLEQYRTLRSRDVEVALTIGPWTHLTVDNKVSMPQAIAWLDTHVAGRSAETREAPVQMFVGGAGEWQQHQSWPPENTTPTTWYLGAARQLTPAPPADDAGTTRLRYDPADPTPSVGGRLMAPSGGARDNRKLEQRADVLTFTTAPLIASVEVHGRPVVELHLASDNAHADLFARVCDVDPAGRSTNVTDRIIRFAEADATPGEVRRVEITLDPTAHRFDAGHRIRLQLSGGAFPRFARNPGTGEAPGTATTLTPVTHTVHHDAAHPSNIVLPVVK</sequence>
<evidence type="ECO:0000313" key="5">
    <source>
        <dbReference type="Proteomes" id="UP000399805"/>
    </source>
</evidence>
<dbReference type="PANTHER" id="PTHR43056:SF10">
    <property type="entry name" value="COCE_NOND FAMILY, PUTATIVE (AFU_ORTHOLOGUE AFUA_7G00600)-RELATED"/>
    <property type="match status" value="1"/>
</dbReference>
<organism evidence="4 5">
    <name type="scientific">Amycolatopsis camponoti</name>
    <dbReference type="NCBI Taxonomy" id="2606593"/>
    <lineage>
        <taxon>Bacteria</taxon>
        <taxon>Bacillati</taxon>
        <taxon>Actinomycetota</taxon>
        <taxon>Actinomycetes</taxon>
        <taxon>Pseudonocardiales</taxon>
        <taxon>Pseudonocardiaceae</taxon>
        <taxon>Amycolatopsis</taxon>
    </lineage>
</organism>
<dbReference type="InterPro" id="IPR050585">
    <property type="entry name" value="Xaa-Pro_dipeptidyl-ppase/CocE"/>
</dbReference>
<dbReference type="Pfam" id="PF02129">
    <property type="entry name" value="Peptidase_S15"/>
    <property type="match status" value="1"/>
</dbReference>
<keyword evidence="5" id="KW-1185">Reference proteome</keyword>
<dbReference type="Pfam" id="PF08530">
    <property type="entry name" value="PepX_C"/>
    <property type="match status" value="1"/>
</dbReference>
<dbReference type="Gene3D" id="3.40.50.1820">
    <property type="entry name" value="alpha/beta hydrolase"/>
    <property type="match status" value="1"/>
</dbReference>
<dbReference type="Gene3D" id="1.10.3020.10">
    <property type="entry name" value="alpha-amino acid ester hydrolase ( Helical cap domain)"/>
    <property type="match status" value="1"/>
</dbReference>
<dbReference type="GO" id="GO:0008239">
    <property type="term" value="F:dipeptidyl-peptidase activity"/>
    <property type="evidence" value="ECO:0007669"/>
    <property type="project" value="InterPro"/>
</dbReference>
<protein>
    <submittedName>
        <fullName evidence="4">Hydrolase CocE/NonD family protein</fullName>
    </submittedName>
</protein>
<proteinExistence type="predicted"/>
<feature type="region of interest" description="Disordered" evidence="2">
    <location>
        <begin position="370"/>
        <end position="406"/>
    </location>
</feature>
<evidence type="ECO:0000256" key="1">
    <source>
        <dbReference type="ARBA" id="ARBA00022801"/>
    </source>
</evidence>
<keyword evidence="1 4" id="KW-0378">Hydrolase</keyword>
<dbReference type="SUPFAM" id="SSF53474">
    <property type="entry name" value="alpha/beta-Hydrolases"/>
    <property type="match status" value="1"/>
</dbReference>
<evidence type="ECO:0000313" key="4">
    <source>
        <dbReference type="EMBL" id="VVJ22618.1"/>
    </source>
</evidence>
<dbReference type="PANTHER" id="PTHR43056">
    <property type="entry name" value="PEPTIDASE S9 PROLYL OLIGOPEPTIDASE"/>
    <property type="match status" value="1"/>
</dbReference>
<reference evidence="4 5" key="1">
    <citation type="submission" date="2019-09" db="EMBL/GenBank/DDBJ databases">
        <authorList>
            <person name="Leyn A S."/>
        </authorList>
    </citation>
    <scope>NUCLEOTIDE SEQUENCE [LARGE SCALE GENOMIC DNA]</scope>
    <source>
        <strain evidence="4">AA231_1</strain>
    </source>
</reference>
<dbReference type="EMBL" id="CABVGP010000003">
    <property type="protein sequence ID" value="VVJ22618.1"/>
    <property type="molecule type" value="Genomic_DNA"/>
</dbReference>
<dbReference type="Proteomes" id="UP000399805">
    <property type="component" value="Unassembled WGS sequence"/>
</dbReference>
<gene>
    <name evidence="4" type="ORF">AA23TX_07535</name>
</gene>
<name>A0A6I8LWR3_9PSEU</name>
<dbReference type="InterPro" id="IPR029058">
    <property type="entry name" value="AB_hydrolase_fold"/>
</dbReference>
<accession>A0A6I8LWR3</accession>
<feature type="domain" description="Xaa-Pro dipeptidyl-peptidase C-terminal" evidence="3">
    <location>
        <begin position="315"/>
        <end position="548"/>
    </location>
</feature>
<evidence type="ECO:0000256" key="2">
    <source>
        <dbReference type="SAM" id="MobiDB-lite"/>
    </source>
</evidence>
<dbReference type="Gene3D" id="2.60.120.260">
    <property type="entry name" value="Galactose-binding domain-like"/>
    <property type="match status" value="1"/>
</dbReference>
<dbReference type="SMART" id="SM00939">
    <property type="entry name" value="PepX_C"/>
    <property type="match status" value="1"/>
</dbReference>
<dbReference type="InterPro" id="IPR005674">
    <property type="entry name" value="CocE/Ser_esterase"/>
</dbReference>
<dbReference type="AlphaFoldDB" id="A0A6I8LWR3"/>
<dbReference type="InterPro" id="IPR008979">
    <property type="entry name" value="Galactose-bd-like_sf"/>
</dbReference>
<evidence type="ECO:0000259" key="3">
    <source>
        <dbReference type="SMART" id="SM00939"/>
    </source>
</evidence>
<dbReference type="SUPFAM" id="SSF49785">
    <property type="entry name" value="Galactose-binding domain-like"/>
    <property type="match status" value="1"/>
</dbReference>
<dbReference type="InterPro" id="IPR013736">
    <property type="entry name" value="Xaa-Pro_dipept_C"/>
</dbReference>